<reference evidence="2 3" key="1">
    <citation type="submission" date="2019-01" db="EMBL/GenBank/DDBJ databases">
        <title>Nocardioides guangzhouensis sp. nov., an actinobacterium isolated from soil.</title>
        <authorList>
            <person name="Fu Y."/>
            <person name="Cai Y."/>
            <person name="Lin Z."/>
            <person name="Chen P."/>
        </authorList>
    </citation>
    <scope>NUCLEOTIDE SEQUENCE [LARGE SCALE GENOMIC DNA]</scope>
    <source>
        <strain evidence="2 3">130</strain>
    </source>
</reference>
<protein>
    <submittedName>
        <fullName evidence="2">DUF998 domain-containing protein</fullName>
    </submittedName>
</protein>
<comment type="caution">
    <text evidence="2">The sequence shown here is derived from an EMBL/GenBank/DDBJ whole genome shotgun (WGS) entry which is preliminary data.</text>
</comment>
<dbReference type="Pfam" id="PF06197">
    <property type="entry name" value="DUF998"/>
    <property type="match status" value="1"/>
</dbReference>
<keyword evidence="1" id="KW-0472">Membrane</keyword>
<keyword evidence="3" id="KW-1185">Reference proteome</keyword>
<dbReference type="InterPro" id="IPR009339">
    <property type="entry name" value="DUF998"/>
</dbReference>
<feature type="transmembrane region" description="Helical" evidence="1">
    <location>
        <begin position="179"/>
        <end position="196"/>
    </location>
</feature>
<accession>A0A4Q4ZFS3</accession>
<gene>
    <name evidence="2" type="ORF">EKO23_09950</name>
</gene>
<evidence type="ECO:0000256" key="1">
    <source>
        <dbReference type="SAM" id="Phobius"/>
    </source>
</evidence>
<sequence length="245" mass="25901">MSAGSREPTVVAPCSKEPAMSHLSRRTAGLAGLVTAPLWIGVTALVSSLEWDFLHSIGWSATSSNEVPYPSATLRGDVGLLQSLNFVVTGVLVAVFALGFRREFRHRVSGWVATVAFALFSVGVVMNASPTDLPGEPTTWPGHVHDFGFLGVLLGVLVAYPASGLALRNNDSWRGWRLLGWWPALLVAIAFTNLGLPGDLGFMVFVGLVWAWVSLMGGHLASVARTDGAPRSTTTLPDAAAPGLL</sequence>
<keyword evidence="1" id="KW-0812">Transmembrane</keyword>
<keyword evidence="1" id="KW-1133">Transmembrane helix</keyword>
<dbReference type="OrthoDB" id="8159487at2"/>
<feature type="transmembrane region" description="Helical" evidence="1">
    <location>
        <begin position="78"/>
        <end position="98"/>
    </location>
</feature>
<dbReference type="AlphaFoldDB" id="A0A4Q4ZFS3"/>
<feature type="transmembrane region" description="Helical" evidence="1">
    <location>
        <begin position="202"/>
        <end position="221"/>
    </location>
</feature>
<organism evidence="2 3">
    <name type="scientific">Nocardioides guangzhouensis</name>
    <dbReference type="NCBI Taxonomy" id="2497878"/>
    <lineage>
        <taxon>Bacteria</taxon>
        <taxon>Bacillati</taxon>
        <taxon>Actinomycetota</taxon>
        <taxon>Actinomycetes</taxon>
        <taxon>Propionibacteriales</taxon>
        <taxon>Nocardioidaceae</taxon>
        <taxon>Nocardioides</taxon>
    </lineage>
</organism>
<name>A0A4Q4ZFS3_9ACTN</name>
<feature type="transmembrane region" description="Helical" evidence="1">
    <location>
        <begin position="30"/>
        <end position="49"/>
    </location>
</feature>
<proteinExistence type="predicted"/>
<evidence type="ECO:0000313" key="3">
    <source>
        <dbReference type="Proteomes" id="UP000295198"/>
    </source>
</evidence>
<feature type="transmembrane region" description="Helical" evidence="1">
    <location>
        <begin position="148"/>
        <end position="167"/>
    </location>
</feature>
<evidence type="ECO:0000313" key="2">
    <source>
        <dbReference type="EMBL" id="RYP86266.1"/>
    </source>
</evidence>
<dbReference type="Proteomes" id="UP000295198">
    <property type="component" value="Unassembled WGS sequence"/>
</dbReference>
<feature type="transmembrane region" description="Helical" evidence="1">
    <location>
        <begin position="110"/>
        <end position="128"/>
    </location>
</feature>
<dbReference type="EMBL" id="SDKM01000012">
    <property type="protein sequence ID" value="RYP86266.1"/>
    <property type="molecule type" value="Genomic_DNA"/>
</dbReference>